<dbReference type="Pfam" id="PF02734">
    <property type="entry name" value="Dak2"/>
    <property type="match status" value="1"/>
</dbReference>
<evidence type="ECO:0000313" key="4">
    <source>
        <dbReference type="EMBL" id="GAA6407823.1"/>
    </source>
</evidence>
<sequence>MTEMNMCRTVSLFEYVAEEMISQEKYFCELDSGLGDGDHGVTISRGFRAAQQILQQPQETLEKLFQNVGSAMMSSMGGAIGPIYALLFQGFAQAVAGKEKIDLSAAADMFEKGASEVSIGADVQEGQKTMFDALAPAVRVLKQSAKEGKSLSEGFLAARKAAERGAEDTVDMMAKKGRARFLREKSIGHKDAGAASMAALFVSVSDFLVREEERSENRNEEN</sequence>
<dbReference type="InterPro" id="IPR004007">
    <property type="entry name" value="DhaL_dom"/>
</dbReference>
<dbReference type="EMBL" id="BAABYW010000001">
    <property type="protein sequence ID" value="GAA6407823.1"/>
    <property type="molecule type" value="Genomic_DNA"/>
</dbReference>
<gene>
    <name evidence="4" type="primary">dhaL</name>
    <name evidence="4" type="ORF">K040078D81_19400</name>
</gene>
<proteinExistence type="predicted"/>
<dbReference type="GO" id="GO:0016301">
    <property type="term" value="F:kinase activity"/>
    <property type="evidence" value="ECO:0007669"/>
    <property type="project" value="UniProtKB-KW"/>
</dbReference>
<keyword evidence="1" id="KW-0808">Transferase</keyword>
<dbReference type="NCBIfam" id="TIGR02365">
    <property type="entry name" value="dha_L_ycgS"/>
    <property type="match status" value="1"/>
</dbReference>
<dbReference type="PANTHER" id="PTHR28629:SF4">
    <property type="entry name" value="TRIOKINASE_FMN CYCLASE"/>
    <property type="match status" value="1"/>
</dbReference>
<dbReference type="InterPro" id="IPR012737">
    <property type="entry name" value="DhaK_L_YcgS"/>
</dbReference>
<reference evidence="4 5" key="1">
    <citation type="submission" date="2024-04" db="EMBL/GenBank/DDBJ databases">
        <title>Defined microbial consortia suppress multidrug-resistant proinflammatory Enterobacteriaceae via ecological control.</title>
        <authorList>
            <person name="Furuichi M."/>
            <person name="Kawaguchi T."/>
            <person name="Pust M."/>
            <person name="Yasuma K."/>
            <person name="Plichta D."/>
            <person name="Hasegawa N."/>
            <person name="Ohya T."/>
            <person name="Bhattarai S."/>
            <person name="Sasajima S."/>
            <person name="Aoto Y."/>
            <person name="Tuganbaev T."/>
            <person name="Yaginuma M."/>
            <person name="Ueda M."/>
            <person name="Okahashi N."/>
            <person name="Amafuji K."/>
            <person name="Kiridooshi Y."/>
            <person name="Sugita K."/>
            <person name="Strazar M."/>
            <person name="Skelly A."/>
            <person name="Suda W."/>
            <person name="Hattori M."/>
            <person name="Nakamoto N."/>
            <person name="Caballero S."/>
            <person name="Norman J."/>
            <person name="Olle B."/>
            <person name="Tanoue T."/>
            <person name="Arita M."/>
            <person name="Bucci V."/>
            <person name="Atarashi K."/>
            <person name="Xavier R."/>
            <person name="Honda K."/>
        </authorList>
    </citation>
    <scope>NUCLEOTIDE SEQUENCE [LARGE SCALE GENOMIC DNA]</scope>
    <source>
        <strain evidence="5">k04-0078-D8-1</strain>
    </source>
</reference>
<accession>A0ABQ0B8R5</accession>
<dbReference type="RefSeq" id="WP_104805194.1">
    <property type="nucleotide sequence ID" value="NZ_BAABYW010000001.1"/>
</dbReference>
<organism evidence="4 5">
    <name type="scientific">Blautia hominis</name>
    <dbReference type="NCBI Taxonomy" id="2025493"/>
    <lineage>
        <taxon>Bacteria</taxon>
        <taxon>Bacillati</taxon>
        <taxon>Bacillota</taxon>
        <taxon>Clostridia</taxon>
        <taxon>Lachnospirales</taxon>
        <taxon>Lachnospiraceae</taxon>
        <taxon>Blautia</taxon>
    </lineage>
</organism>
<dbReference type="InterPro" id="IPR036117">
    <property type="entry name" value="DhaL_dom_sf"/>
</dbReference>
<dbReference type="Proteomes" id="UP001600943">
    <property type="component" value="Unassembled WGS sequence"/>
</dbReference>
<name>A0ABQ0B8R5_9FIRM</name>
<dbReference type="Gene3D" id="1.25.40.340">
    <property type="match status" value="1"/>
</dbReference>
<dbReference type="PROSITE" id="PS51480">
    <property type="entry name" value="DHAL"/>
    <property type="match status" value="1"/>
</dbReference>
<evidence type="ECO:0000259" key="3">
    <source>
        <dbReference type="PROSITE" id="PS51480"/>
    </source>
</evidence>
<protein>
    <submittedName>
        <fullName evidence="4">Dihydroxyacetone kinase subunit DhaL</fullName>
    </submittedName>
</protein>
<dbReference type="SMART" id="SM01120">
    <property type="entry name" value="Dak2"/>
    <property type="match status" value="1"/>
</dbReference>
<evidence type="ECO:0000256" key="1">
    <source>
        <dbReference type="ARBA" id="ARBA00022679"/>
    </source>
</evidence>
<keyword evidence="2 4" id="KW-0418">Kinase</keyword>
<evidence type="ECO:0000313" key="5">
    <source>
        <dbReference type="Proteomes" id="UP001600943"/>
    </source>
</evidence>
<dbReference type="SUPFAM" id="SSF101473">
    <property type="entry name" value="DhaL-like"/>
    <property type="match status" value="1"/>
</dbReference>
<keyword evidence="5" id="KW-1185">Reference proteome</keyword>
<dbReference type="PANTHER" id="PTHR28629">
    <property type="entry name" value="TRIOKINASE/FMN CYCLASE"/>
    <property type="match status" value="1"/>
</dbReference>
<feature type="domain" description="DhaL" evidence="3">
    <location>
        <begin position="7"/>
        <end position="206"/>
    </location>
</feature>
<evidence type="ECO:0000256" key="2">
    <source>
        <dbReference type="ARBA" id="ARBA00022777"/>
    </source>
</evidence>
<comment type="caution">
    <text evidence="4">The sequence shown here is derived from an EMBL/GenBank/DDBJ whole genome shotgun (WGS) entry which is preliminary data.</text>
</comment>
<dbReference type="InterPro" id="IPR050861">
    <property type="entry name" value="Dihydroxyacetone_Kinase"/>
</dbReference>